<feature type="transmembrane region" description="Helical" evidence="1">
    <location>
        <begin position="99"/>
        <end position="116"/>
    </location>
</feature>
<accession>A0A1G8EGQ8</accession>
<dbReference type="AlphaFoldDB" id="A0A1G8EGQ8"/>
<dbReference type="OrthoDB" id="9810951at2"/>
<keyword evidence="1" id="KW-0812">Transmembrane</keyword>
<feature type="transmembrane region" description="Helical" evidence="1">
    <location>
        <begin position="319"/>
        <end position="343"/>
    </location>
</feature>
<gene>
    <name evidence="2" type="ORF">SAMN05421742_11034</name>
</gene>
<dbReference type="RefSeq" id="WP_143131006.1">
    <property type="nucleotide sequence ID" value="NZ_FNCV01000010.1"/>
</dbReference>
<dbReference type="Proteomes" id="UP000217076">
    <property type="component" value="Unassembled WGS sequence"/>
</dbReference>
<sequence length="493" mass="52340">MTTSIAATAPAAQPLPMSARLAYELAVGLSVVAFVSLLGPWWQPYELDLDEGVNLMKAALVAGGYDLYGEIWSDQPPVLTWLLAPLFHLVEAPVAEARALIAGFAGLLAVCLFRILGRTEGAVAGLAAVALLLSGWLFQRLAVSVLVGLPALALGMLALDLALGPDPRGRRVPSPGRLAASAGVAALALGTKLFVGVLLPSLLLAVLLVHRPLGWRLAVARCGGWLAGLIAALAVLWLLSGAPLSQIVSPHLAASSGGLFGVGGGVDALWFKLGKEPQYLWLGGVGLVASLIGWRWSRLLPVLWLAVAGLALMDHQPLWYHHLLLLVVPLAWLGGLAVAPLAAAMASTTPRWRRLAGLAAGLAVVYALSQVAGPIASQIARTERDLVRPAGRADGKAVALLRTHSAPGQLVVTDRPMDAIRAGRLVPPALAVWTDKRRKTGQLSEADIQRIIEQTQPPVISLRRFNTSKDLRDWLENTHQTEYRQGNHLVFTR</sequence>
<keyword evidence="3" id="KW-1185">Reference proteome</keyword>
<dbReference type="STRING" id="83401.SAMN05421742_11034"/>
<feature type="transmembrane region" description="Helical" evidence="1">
    <location>
        <begin position="21"/>
        <end position="42"/>
    </location>
</feature>
<evidence type="ECO:0000256" key="1">
    <source>
        <dbReference type="SAM" id="Phobius"/>
    </source>
</evidence>
<evidence type="ECO:0000313" key="2">
    <source>
        <dbReference type="EMBL" id="SDH69041.1"/>
    </source>
</evidence>
<evidence type="ECO:0008006" key="4">
    <source>
        <dbReference type="Google" id="ProtNLM"/>
    </source>
</evidence>
<feature type="transmembrane region" description="Helical" evidence="1">
    <location>
        <begin position="145"/>
        <end position="164"/>
    </location>
</feature>
<dbReference type="EMBL" id="FNCV01000010">
    <property type="protein sequence ID" value="SDH69041.1"/>
    <property type="molecule type" value="Genomic_DNA"/>
</dbReference>
<organism evidence="2 3">
    <name type="scientific">Roseospirillum parvum</name>
    <dbReference type="NCBI Taxonomy" id="83401"/>
    <lineage>
        <taxon>Bacteria</taxon>
        <taxon>Pseudomonadati</taxon>
        <taxon>Pseudomonadota</taxon>
        <taxon>Alphaproteobacteria</taxon>
        <taxon>Rhodospirillales</taxon>
        <taxon>Rhodospirillaceae</taxon>
        <taxon>Roseospirillum</taxon>
    </lineage>
</organism>
<protein>
    <recommendedName>
        <fullName evidence="4">Dolichyl-phosphate-mannose-protein mannosyltransferase</fullName>
    </recommendedName>
</protein>
<evidence type="ECO:0000313" key="3">
    <source>
        <dbReference type="Proteomes" id="UP000217076"/>
    </source>
</evidence>
<name>A0A1G8EGQ8_9PROT</name>
<feature type="transmembrane region" description="Helical" evidence="1">
    <location>
        <begin position="252"/>
        <end position="271"/>
    </location>
</feature>
<reference evidence="3" key="1">
    <citation type="submission" date="2016-10" db="EMBL/GenBank/DDBJ databases">
        <authorList>
            <person name="Varghese N."/>
            <person name="Submissions S."/>
        </authorList>
    </citation>
    <scope>NUCLEOTIDE SEQUENCE [LARGE SCALE GENOMIC DNA]</scope>
    <source>
        <strain evidence="3">930I</strain>
    </source>
</reference>
<feature type="transmembrane region" description="Helical" evidence="1">
    <location>
        <begin position="222"/>
        <end position="240"/>
    </location>
</feature>
<keyword evidence="1" id="KW-0472">Membrane</keyword>
<keyword evidence="1" id="KW-1133">Transmembrane helix</keyword>
<feature type="transmembrane region" description="Helical" evidence="1">
    <location>
        <begin position="355"/>
        <end position="376"/>
    </location>
</feature>
<feature type="transmembrane region" description="Helical" evidence="1">
    <location>
        <begin position="184"/>
        <end position="210"/>
    </location>
</feature>
<feature type="transmembrane region" description="Helical" evidence="1">
    <location>
        <begin position="122"/>
        <end position="138"/>
    </location>
</feature>
<proteinExistence type="predicted"/>